<feature type="chain" id="PRO_5023000195" evidence="1">
    <location>
        <begin position="23"/>
        <end position="243"/>
    </location>
</feature>
<dbReference type="AlphaFoldDB" id="A0A5B2VT89"/>
<proteinExistence type="predicted"/>
<keyword evidence="3" id="KW-1185">Reference proteome</keyword>
<dbReference type="SUPFAM" id="SSF56925">
    <property type="entry name" value="OMPA-like"/>
    <property type="match status" value="1"/>
</dbReference>
<dbReference type="EMBL" id="VUOC01000002">
    <property type="protein sequence ID" value="KAA2243023.1"/>
    <property type="molecule type" value="Genomic_DNA"/>
</dbReference>
<dbReference type="Gene3D" id="2.40.160.20">
    <property type="match status" value="1"/>
</dbReference>
<organism evidence="2 3">
    <name type="scientific">Chitinophaga agrisoli</name>
    <dbReference type="NCBI Taxonomy" id="2607653"/>
    <lineage>
        <taxon>Bacteria</taxon>
        <taxon>Pseudomonadati</taxon>
        <taxon>Bacteroidota</taxon>
        <taxon>Chitinophagia</taxon>
        <taxon>Chitinophagales</taxon>
        <taxon>Chitinophagaceae</taxon>
        <taxon>Chitinophaga</taxon>
    </lineage>
</organism>
<comment type="caution">
    <text evidence="2">The sequence shown here is derived from an EMBL/GenBank/DDBJ whole genome shotgun (WGS) entry which is preliminary data.</text>
</comment>
<reference evidence="2 3" key="2">
    <citation type="submission" date="2019-09" db="EMBL/GenBank/DDBJ databases">
        <authorList>
            <person name="Jin C."/>
        </authorList>
    </citation>
    <scope>NUCLEOTIDE SEQUENCE [LARGE SCALE GENOMIC DNA]</scope>
    <source>
        <strain evidence="2 3">BN140078</strain>
    </source>
</reference>
<sequence length="243" mass="26164">MKIVITSLLAAVLLTSVLSVQAQNKKDARSFIGITGGLSLPGGDYSKGDYNNDQSGFAKTGFNIGVTGAYYFKHSHFGIGGILSYTHYGFKNAQGLADGYKEAFDVDSSTVYIKGNNQTINILVGPYYTVPLGKLSLDFRLLGGLVNATLPGNEVYLEDGLDNRLKQDKSTASAFGWQGGAAIRYTIVPHIGVFAGVDYFYSKPNFSIDNENRPVNAGRKIDGYHTAISGVQTNLGLVYEFGK</sequence>
<protein>
    <submittedName>
        <fullName evidence="2">Porin family protein</fullName>
    </submittedName>
</protein>
<evidence type="ECO:0000313" key="3">
    <source>
        <dbReference type="Proteomes" id="UP000324611"/>
    </source>
</evidence>
<feature type="signal peptide" evidence="1">
    <location>
        <begin position="1"/>
        <end position="22"/>
    </location>
</feature>
<dbReference type="RefSeq" id="WP_149837899.1">
    <property type="nucleotide sequence ID" value="NZ_VUOC01000002.1"/>
</dbReference>
<dbReference type="InterPro" id="IPR011250">
    <property type="entry name" value="OMP/PagP_B-barrel"/>
</dbReference>
<keyword evidence="1" id="KW-0732">Signal</keyword>
<gene>
    <name evidence="2" type="ORF">F0L74_10920</name>
</gene>
<name>A0A5B2VT89_9BACT</name>
<accession>A0A5B2VT89</accession>
<dbReference type="Proteomes" id="UP000324611">
    <property type="component" value="Unassembled WGS sequence"/>
</dbReference>
<reference evidence="2 3" key="1">
    <citation type="submission" date="2019-09" db="EMBL/GenBank/DDBJ databases">
        <title>Chitinophaga ginsengihumi sp. nov., isolated from soil of ginseng rhizosphere.</title>
        <authorList>
            <person name="Lee J."/>
        </authorList>
    </citation>
    <scope>NUCLEOTIDE SEQUENCE [LARGE SCALE GENOMIC DNA]</scope>
    <source>
        <strain evidence="2 3">BN140078</strain>
    </source>
</reference>
<evidence type="ECO:0000256" key="1">
    <source>
        <dbReference type="SAM" id="SignalP"/>
    </source>
</evidence>
<evidence type="ECO:0000313" key="2">
    <source>
        <dbReference type="EMBL" id="KAA2243023.1"/>
    </source>
</evidence>